<sequence>MNCLVRFLYCIVLSLTRLVWQRWSPLSSRLWVYRPNRTSPARLKCATSSYRAISRVFYLSLSHPVDPFLSYSASFRRCGGPKKHPRAAGEGEASAVLPSIVPFIVPFFLGSCFFPIDTTPMARCAWGLGEVAPLCDLCRLTDLRALPSLTFIPASKIRVSRFVQCSKRDPSLKLMKASKREHHLWMKRDSTGSGQKALNLVRTVEKLPNEKEVIYGALDKWTAWETEFPVIAAAKALEILRKRRKWLRIIQVTKWMLSKGQVLTMGTYDTLLLAFDMDGRVDEAESFWNVILQTHTRSVSKKLFSRIIALYDHHHHPEKILEVFADMEELGVTPDDDTVTSIGRAFTILGQEDKLDLLLKKYKNKWKYLHFNGEHVRVHATKHCAEQSKSCKEFKTNSTPR</sequence>
<dbReference type="InterPro" id="IPR044646">
    <property type="entry name" value="EMB1417-like"/>
</dbReference>
<feature type="chain" id="PRO_5020379085" description="Pentacotripeptide-repeat region of PRORP domain-containing protein" evidence="1">
    <location>
        <begin position="22"/>
        <end position="401"/>
    </location>
</feature>
<keyword evidence="3" id="KW-1185">Reference proteome</keyword>
<feature type="signal peptide" evidence="1">
    <location>
        <begin position="1"/>
        <end position="21"/>
    </location>
</feature>
<protein>
    <recommendedName>
        <fullName evidence="4">Pentacotripeptide-repeat region of PRORP domain-containing protein</fullName>
    </recommendedName>
</protein>
<dbReference type="PANTHER" id="PTHR46782:SF2">
    <property type="entry name" value="OS07G0545900 PROTEIN"/>
    <property type="match status" value="1"/>
</dbReference>
<organism evidence="2 3">
    <name type="scientific">Musa balbisiana</name>
    <name type="common">Banana</name>
    <dbReference type="NCBI Taxonomy" id="52838"/>
    <lineage>
        <taxon>Eukaryota</taxon>
        <taxon>Viridiplantae</taxon>
        <taxon>Streptophyta</taxon>
        <taxon>Embryophyta</taxon>
        <taxon>Tracheophyta</taxon>
        <taxon>Spermatophyta</taxon>
        <taxon>Magnoliopsida</taxon>
        <taxon>Liliopsida</taxon>
        <taxon>Zingiberales</taxon>
        <taxon>Musaceae</taxon>
        <taxon>Musa</taxon>
    </lineage>
</organism>
<keyword evidence="1" id="KW-0732">Signal</keyword>
<dbReference type="EMBL" id="PYDT01000010">
    <property type="protein sequence ID" value="THU48140.1"/>
    <property type="molecule type" value="Genomic_DNA"/>
</dbReference>
<dbReference type="InterPro" id="IPR011990">
    <property type="entry name" value="TPR-like_helical_dom_sf"/>
</dbReference>
<dbReference type="AlphaFoldDB" id="A0A4S8IIJ2"/>
<evidence type="ECO:0000256" key="1">
    <source>
        <dbReference type="SAM" id="SignalP"/>
    </source>
</evidence>
<dbReference type="PANTHER" id="PTHR46782">
    <property type="entry name" value="OS01G0757700 PROTEIN"/>
    <property type="match status" value="1"/>
</dbReference>
<dbReference type="STRING" id="52838.A0A4S8IIJ2"/>
<evidence type="ECO:0000313" key="2">
    <source>
        <dbReference type="EMBL" id="THU48140.1"/>
    </source>
</evidence>
<comment type="caution">
    <text evidence="2">The sequence shown here is derived from an EMBL/GenBank/DDBJ whole genome shotgun (WGS) entry which is preliminary data.</text>
</comment>
<proteinExistence type="predicted"/>
<reference evidence="2 3" key="1">
    <citation type="journal article" date="2019" name="Nat. Plants">
        <title>Genome sequencing of Musa balbisiana reveals subgenome evolution and function divergence in polyploid bananas.</title>
        <authorList>
            <person name="Yao X."/>
        </authorList>
    </citation>
    <scope>NUCLEOTIDE SEQUENCE [LARGE SCALE GENOMIC DNA]</scope>
    <source>
        <strain evidence="3">cv. DH-PKW</strain>
        <tissue evidence="2">Leaves</tissue>
    </source>
</reference>
<gene>
    <name evidence="2" type="ORF">C4D60_Mb09t23070</name>
</gene>
<name>A0A4S8IIJ2_MUSBA</name>
<evidence type="ECO:0008006" key="4">
    <source>
        <dbReference type="Google" id="ProtNLM"/>
    </source>
</evidence>
<accession>A0A4S8IIJ2</accession>
<dbReference type="Proteomes" id="UP000317650">
    <property type="component" value="Chromosome 9"/>
</dbReference>
<evidence type="ECO:0000313" key="3">
    <source>
        <dbReference type="Proteomes" id="UP000317650"/>
    </source>
</evidence>
<dbReference type="Gene3D" id="1.25.40.10">
    <property type="entry name" value="Tetratricopeptide repeat domain"/>
    <property type="match status" value="1"/>
</dbReference>